<comment type="caution">
    <text evidence="4">The sequence shown here is derived from an EMBL/GenBank/DDBJ whole genome shotgun (WGS) entry which is preliminary data.</text>
</comment>
<reference evidence="2 5" key="1">
    <citation type="submission" date="2012-11" db="EMBL/GenBank/DDBJ databases">
        <title>Whole genome sequence of Acetobacter cibinongensis 4H-1.</title>
        <authorList>
            <person name="Azuma Y."/>
            <person name="Higashiura N."/>
            <person name="Hirakawa H."/>
            <person name="Matsushita K."/>
        </authorList>
    </citation>
    <scope>NUCLEOTIDE SEQUENCE [LARGE SCALE GENOMIC DNA]</scope>
    <source>
        <strain evidence="2 5">4H-1</strain>
    </source>
</reference>
<accession>A0A0D6N3Z6</accession>
<evidence type="ECO:0000313" key="2">
    <source>
        <dbReference type="EMBL" id="GAN60425.1"/>
    </source>
</evidence>
<protein>
    <submittedName>
        <fullName evidence="4">Uncharacterized protein</fullName>
    </submittedName>
</protein>
<feature type="transmembrane region" description="Helical" evidence="1">
    <location>
        <begin position="29"/>
        <end position="48"/>
    </location>
</feature>
<dbReference type="EMBL" id="BJVU01000002">
    <property type="protein sequence ID" value="GEL58129.1"/>
    <property type="molecule type" value="Genomic_DNA"/>
</dbReference>
<dbReference type="OrthoDB" id="9964793at2"/>
<dbReference type="EMBL" id="JOMQ01000007">
    <property type="protein sequence ID" value="OUJ04067.1"/>
    <property type="molecule type" value="Genomic_DNA"/>
</dbReference>
<dbReference type="Proteomes" id="UP000032671">
    <property type="component" value="Unassembled WGS sequence"/>
</dbReference>
<evidence type="ECO:0000313" key="6">
    <source>
        <dbReference type="Proteomes" id="UP000196086"/>
    </source>
</evidence>
<organism evidence="4 6">
    <name type="scientific">Acetobacter cibinongensis</name>
    <dbReference type="NCBI Taxonomy" id="146475"/>
    <lineage>
        <taxon>Bacteria</taxon>
        <taxon>Pseudomonadati</taxon>
        <taxon>Pseudomonadota</taxon>
        <taxon>Alphaproteobacteria</taxon>
        <taxon>Acetobacterales</taxon>
        <taxon>Acetobacteraceae</taxon>
        <taxon>Acetobacter</taxon>
    </lineage>
</organism>
<evidence type="ECO:0000313" key="4">
    <source>
        <dbReference type="EMBL" id="OUJ04067.1"/>
    </source>
</evidence>
<accession>A0A1Z5YXS4</accession>
<reference evidence="4 6" key="2">
    <citation type="submission" date="2014-06" db="EMBL/GenBank/DDBJ databases">
        <authorList>
            <person name="Ju J."/>
            <person name="Zhang J."/>
        </authorList>
    </citation>
    <scope>NUCLEOTIDE SEQUENCE [LARGE SCALE GENOMIC DNA]</scope>
    <source>
        <strain evidence="4 6">DsW_47</strain>
    </source>
</reference>
<name>A0A1Z5YXS4_9PROT</name>
<dbReference type="AlphaFoldDB" id="A0A1Z5YXS4"/>
<keyword evidence="1" id="KW-0472">Membrane</keyword>
<reference evidence="3 7" key="3">
    <citation type="submission" date="2019-07" db="EMBL/GenBank/DDBJ databases">
        <title>Whole genome shotgun sequence of Acetobacter cibinongensis NBRC 16605.</title>
        <authorList>
            <person name="Hosoyama A."/>
            <person name="Uohara A."/>
            <person name="Ohji S."/>
            <person name="Ichikawa N."/>
        </authorList>
    </citation>
    <scope>NUCLEOTIDE SEQUENCE [LARGE SCALE GENOMIC DNA]</scope>
    <source>
        <strain evidence="3 7">NBRC 16605</strain>
    </source>
</reference>
<evidence type="ECO:0000313" key="3">
    <source>
        <dbReference type="EMBL" id="GEL58129.1"/>
    </source>
</evidence>
<keyword evidence="7" id="KW-1185">Reference proteome</keyword>
<sequence>MSVFVNFILIALDILVVGLKYDTMNFVEFSVAFIVPVLLMSTYVAYGAKQDNIDIIKQQ</sequence>
<gene>
    <name evidence="2" type="ORF">Abci_011_155</name>
    <name evidence="3" type="ORF">ACI01nite_07310</name>
    <name evidence="4" type="ORF">HK14_13245</name>
</gene>
<proteinExistence type="predicted"/>
<keyword evidence="1" id="KW-0812">Transmembrane</keyword>
<dbReference type="RefSeq" id="WP_048838461.1">
    <property type="nucleotide sequence ID" value="NZ_BAMV01000011.1"/>
</dbReference>
<dbReference type="EMBL" id="BAMV01000011">
    <property type="protein sequence ID" value="GAN60425.1"/>
    <property type="molecule type" value="Genomic_DNA"/>
</dbReference>
<evidence type="ECO:0000313" key="7">
    <source>
        <dbReference type="Proteomes" id="UP000321891"/>
    </source>
</evidence>
<dbReference type="Proteomes" id="UP000321891">
    <property type="component" value="Unassembled WGS sequence"/>
</dbReference>
<evidence type="ECO:0000313" key="5">
    <source>
        <dbReference type="Proteomes" id="UP000032671"/>
    </source>
</evidence>
<keyword evidence="1" id="KW-1133">Transmembrane helix</keyword>
<evidence type="ECO:0000256" key="1">
    <source>
        <dbReference type="SAM" id="Phobius"/>
    </source>
</evidence>
<dbReference type="Proteomes" id="UP000196086">
    <property type="component" value="Unassembled WGS sequence"/>
</dbReference>